<comment type="caution">
    <text evidence="1">The sequence shown here is derived from an EMBL/GenBank/DDBJ whole genome shotgun (WGS) entry which is preliminary data.</text>
</comment>
<dbReference type="AlphaFoldDB" id="B7BGG0"/>
<name>B7BGG0_9BACT</name>
<dbReference type="EMBL" id="ABYH01000411">
    <property type="protein sequence ID" value="EEC94486.1"/>
    <property type="molecule type" value="Genomic_DNA"/>
</dbReference>
<proteinExistence type="predicted"/>
<dbReference type="Proteomes" id="UP000005510">
    <property type="component" value="Unassembled WGS sequence"/>
</dbReference>
<reference evidence="1 2" key="2">
    <citation type="submission" date="2008-10" db="EMBL/GenBank/DDBJ databases">
        <authorList>
            <person name="Fulton L."/>
            <person name="Clifton S."/>
            <person name="Fulton B."/>
            <person name="Xu J."/>
            <person name="Minx P."/>
            <person name="Pepin K.H."/>
            <person name="Johnson M."/>
            <person name="Bhonagiri V."/>
            <person name="Nash W.E."/>
            <person name="Mardis E.R."/>
            <person name="Wilson R.K."/>
        </authorList>
    </citation>
    <scope>NUCLEOTIDE SEQUENCE [LARGE SCALE GENOMIC DNA]</scope>
    <source>
        <strain evidence="1 2">DSM 18315</strain>
    </source>
</reference>
<organism evidence="1 2">
    <name type="scientific">Parabacteroides johnsonii DSM 18315</name>
    <dbReference type="NCBI Taxonomy" id="537006"/>
    <lineage>
        <taxon>Bacteria</taxon>
        <taxon>Pseudomonadati</taxon>
        <taxon>Bacteroidota</taxon>
        <taxon>Bacteroidia</taxon>
        <taxon>Bacteroidales</taxon>
        <taxon>Tannerellaceae</taxon>
        <taxon>Parabacteroides</taxon>
    </lineage>
</organism>
<sequence length="69" mass="8197">MKKILFLYFFFRDQCHSSLGTTFFFKKYPFQSEIPFVIIHSQGSGIFLKYSPERFRSSERSCRVTAPKS</sequence>
<evidence type="ECO:0000313" key="1">
    <source>
        <dbReference type="EMBL" id="EEC94486.1"/>
    </source>
</evidence>
<accession>B7BGG0</accession>
<reference evidence="1 2" key="1">
    <citation type="submission" date="2008-10" db="EMBL/GenBank/DDBJ databases">
        <title>Draft genome sequence of Parabacteroides johnsonii (DSM 18315).</title>
        <authorList>
            <person name="Sudarsanam P."/>
            <person name="Ley R."/>
            <person name="Guruge J."/>
            <person name="Turnbaugh P.J."/>
            <person name="Mahowald M."/>
            <person name="Liep D."/>
            <person name="Gordon J."/>
        </authorList>
    </citation>
    <scope>NUCLEOTIDE SEQUENCE [LARGE SCALE GENOMIC DNA]</scope>
    <source>
        <strain evidence="1 2">DSM 18315</strain>
    </source>
</reference>
<evidence type="ECO:0000313" key="2">
    <source>
        <dbReference type="Proteomes" id="UP000005510"/>
    </source>
</evidence>
<protein>
    <submittedName>
        <fullName evidence="1">Uncharacterized protein</fullName>
    </submittedName>
</protein>
<dbReference type="HOGENOM" id="CLU_2772172_0_0_10"/>
<gene>
    <name evidence="1" type="ORF">PRABACTJOHN_04158</name>
</gene>